<dbReference type="RefSeq" id="WP_008259525.1">
    <property type="nucleotide sequence ID" value="NZ_CP048751.1"/>
</dbReference>
<dbReference type="PANTHER" id="PTHR36924:SF1">
    <property type="entry name" value="ANTITOXIN HIGA-1"/>
    <property type="match status" value="1"/>
</dbReference>
<dbReference type="Proteomes" id="UP000501325">
    <property type="component" value="Chromosome"/>
</dbReference>
<dbReference type="PANTHER" id="PTHR36924">
    <property type="entry name" value="ANTITOXIN HIGA-1"/>
    <property type="match status" value="1"/>
</dbReference>
<dbReference type="InterPro" id="IPR010982">
    <property type="entry name" value="Lambda_DNA-bd_dom_sf"/>
</dbReference>
<dbReference type="Pfam" id="PF01381">
    <property type="entry name" value="HTH_3"/>
    <property type="match status" value="1"/>
</dbReference>
<evidence type="ECO:0000259" key="2">
    <source>
        <dbReference type="PROSITE" id="PS50943"/>
    </source>
</evidence>
<feature type="domain" description="HTH cro/C1-type" evidence="2">
    <location>
        <begin position="25"/>
        <end position="72"/>
    </location>
</feature>
<evidence type="ECO:0000256" key="1">
    <source>
        <dbReference type="ARBA" id="ARBA00023125"/>
    </source>
</evidence>
<evidence type="ECO:0000313" key="4">
    <source>
        <dbReference type="Proteomes" id="UP000501325"/>
    </source>
</evidence>
<dbReference type="AlphaFoldDB" id="A0AB37E8C5"/>
<organism evidence="3 4">
    <name type="scientific">Brevundimonas mediterranea</name>
    <dbReference type="NCBI Taxonomy" id="74329"/>
    <lineage>
        <taxon>Bacteria</taxon>
        <taxon>Pseudomonadati</taxon>
        <taxon>Pseudomonadota</taxon>
        <taxon>Alphaproteobacteria</taxon>
        <taxon>Caulobacterales</taxon>
        <taxon>Caulobacteraceae</taxon>
        <taxon>Brevundimonas</taxon>
    </lineage>
</organism>
<protein>
    <submittedName>
        <fullName evidence="3">HigA family addiction module antidote protein</fullName>
    </submittedName>
</protein>
<dbReference type="CDD" id="cd00093">
    <property type="entry name" value="HTH_XRE"/>
    <property type="match status" value="1"/>
</dbReference>
<dbReference type="InterPro" id="IPR013430">
    <property type="entry name" value="Toxin_antidote_HigA"/>
</dbReference>
<dbReference type="Gene3D" id="1.10.260.40">
    <property type="entry name" value="lambda repressor-like DNA-binding domains"/>
    <property type="match status" value="1"/>
</dbReference>
<reference evidence="3 4" key="1">
    <citation type="submission" date="2020-01" db="EMBL/GenBank/DDBJ databases">
        <authorList>
            <person name="Wang S."/>
        </authorList>
    </citation>
    <scope>NUCLEOTIDE SEQUENCE [LARGE SCALE GENOMIC DNA]</scope>
    <source>
        <strain evidence="3 4">D151-2-6</strain>
    </source>
</reference>
<dbReference type="GO" id="GO:0003677">
    <property type="term" value="F:DNA binding"/>
    <property type="evidence" value="ECO:0007669"/>
    <property type="project" value="UniProtKB-KW"/>
</dbReference>
<dbReference type="PROSITE" id="PS50943">
    <property type="entry name" value="HTH_CROC1"/>
    <property type="match status" value="1"/>
</dbReference>
<dbReference type="SMART" id="SM00530">
    <property type="entry name" value="HTH_XRE"/>
    <property type="match status" value="1"/>
</dbReference>
<accession>A0AB37E8C5</accession>
<sequence>MAIRLHSAFAVHPGAWLRDELVTPRNLSVTALADALGVTRQAASNLLNGRSGVSAEMAIRFEKLFGVSADTLVRMQARHDLAKARAHEQDIRVRPLAAA</sequence>
<evidence type="ECO:0000313" key="3">
    <source>
        <dbReference type="EMBL" id="QIH73645.1"/>
    </source>
</evidence>
<dbReference type="NCBIfam" id="TIGR02607">
    <property type="entry name" value="antidote_HigA"/>
    <property type="match status" value="1"/>
</dbReference>
<dbReference type="KEGG" id="bmed:GYM46_12210"/>
<proteinExistence type="predicted"/>
<dbReference type="SUPFAM" id="SSF47413">
    <property type="entry name" value="lambda repressor-like DNA-binding domains"/>
    <property type="match status" value="1"/>
</dbReference>
<dbReference type="InterPro" id="IPR001387">
    <property type="entry name" value="Cro/C1-type_HTH"/>
</dbReference>
<gene>
    <name evidence="3" type="ORF">GYM46_12210</name>
</gene>
<dbReference type="EMBL" id="CP048751">
    <property type="protein sequence ID" value="QIH73645.1"/>
    <property type="molecule type" value="Genomic_DNA"/>
</dbReference>
<keyword evidence="1" id="KW-0238">DNA-binding</keyword>
<name>A0AB37E8C5_9CAUL</name>